<dbReference type="Proteomes" id="UP000593626">
    <property type="component" value="Chromosome"/>
</dbReference>
<keyword evidence="1" id="KW-0812">Transmembrane</keyword>
<keyword evidence="1" id="KW-1133">Transmembrane helix</keyword>
<keyword evidence="3" id="KW-1185">Reference proteome</keyword>
<gene>
    <name evidence="2" type="ORF">G8O30_11850</name>
</gene>
<dbReference type="EMBL" id="CP049742">
    <property type="protein sequence ID" value="QPC47596.1"/>
    <property type="molecule type" value="Genomic_DNA"/>
</dbReference>
<dbReference type="AlphaFoldDB" id="A0A7S8CCR6"/>
<evidence type="ECO:0000313" key="2">
    <source>
        <dbReference type="EMBL" id="QPC47596.1"/>
    </source>
</evidence>
<reference evidence="2 3" key="1">
    <citation type="submission" date="2019-07" db="EMBL/GenBank/DDBJ databases">
        <title>Genome sequence of 2 isolates from Red Sea Mangroves.</title>
        <authorList>
            <person name="Sefrji F."/>
            <person name="Michoud G."/>
            <person name="Merlino G."/>
            <person name="Daffonchio D."/>
        </authorList>
    </citation>
    <scope>NUCLEOTIDE SEQUENCE [LARGE SCALE GENOMIC DNA]</scope>
    <source>
        <strain evidence="2 3">R1DC41</strain>
    </source>
</reference>
<protein>
    <submittedName>
        <fullName evidence="2">Uncharacterized protein</fullName>
    </submittedName>
</protein>
<feature type="transmembrane region" description="Helical" evidence="1">
    <location>
        <begin position="7"/>
        <end position="26"/>
    </location>
</feature>
<proteinExistence type="predicted"/>
<accession>A0A7S8CCR6</accession>
<keyword evidence="1" id="KW-0472">Membrane</keyword>
<evidence type="ECO:0000313" key="3">
    <source>
        <dbReference type="Proteomes" id="UP000593626"/>
    </source>
</evidence>
<sequence>MAAKRFLQMIGVVFLVSIVGSVFWFFNTSVEKQLNNYTKEKYGEKVILVEQGATHTGNMGDTVHKVALKSNPSVAFNIEVDGDLFGRTFTVVRDDLEYARKASKELIKLDPYLDKIASLGFSLSDLPTFDLYSEIRSTEPYQVNLIDKKGFSLSNFESETITRYYSLVELLKKADTKFVELEIQINLDSQPSIYLKDIPQIASKSILKRKMITNNHTILDHLLNEEMKELFTELEKDRFIFKGNSFIPELGVGCDEVSVNGECDELTFYVEYVPTVTSDNPVIAEDALFIRDALIKEIPEDTRFNLAGRGVPFNGYYLEDLRSLSDEEIKNQVQQALSE</sequence>
<dbReference type="KEGG" id="mcui:G8O30_11850"/>
<organism evidence="2 3">
    <name type="scientific">Mangrovibacillus cuniculi</name>
    <dbReference type="NCBI Taxonomy" id="2593652"/>
    <lineage>
        <taxon>Bacteria</taxon>
        <taxon>Bacillati</taxon>
        <taxon>Bacillota</taxon>
        <taxon>Bacilli</taxon>
        <taxon>Bacillales</taxon>
        <taxon>Bacillaceae</taxon>
        <taxon>Mangrovibacillus</taxon>
    </lineage>
</organism>
<evidence type="ECO:0000256" key="1">
    <source>
        <dbReference type="SAM" id="Phobius"/>
    </source>
</evidence>
<name>A0A7S8CCR6_9BACI</name>
<dbReference type="RefSeq" id="WP_239672267.1">
    <property type="nucleotide sequence ID" value="NZ_CP049742.1"/>
</dbReference>